<accession>A0ABV1S8M5</accession>
<dbReference type="EMBL" id="JBEOME010000011">
    <property type="protein sequence ID" value="MER3122903.1"/>
    <property type="molecule type" value="Genomic_DNA"/>
</dbReference>
<feature type="transmembrane region" description="Helical" evidence="1">
    <location>
        <begin position="162"/>
        <end position="185"/>
    </location>
</feature>
<sequence>MFAIGLNEFKALFKSIRSILIIIVLIGITTGTAKILSQFSDQLKSLGLGDNAYVGGLMVLLFIAAPLFVTSLAHNVINKEVYSRTVRFLVTKTSRNNILLGKFLGNLLFWIVCLTISLILIIPFSNTFYFLELIQCIVFISYFLGLTLLLSTIISNPSITMFLGITLSIILPVIGMISIGSNNIIIKMISYITPYYYFTQEQTAFTYIVILFPILFLIVSLMLFRKRDL</sequence>
<reference evidence="2 3" key="1">
    <citation type="submission" date="2024-06" db="EMBL/GenBank/DDBJ databases">
        <title>Construction of an artificial bacterial consortium using nitrogen cycle bacteria from Cuatro Cienegas Basin and a mangrove forest.</title>
        <authorList>
            <person name="Aguilera-Najera D."/>
            <person name="Marquez-Cianci L."/>
            <person name="Martinez-Perez E."/>
            <person name="Rosas-Barrera M."/>
            <person name="Rodriguez-Cruz U.E."/>
            <person name="Tapia-Lopez R."/>
            <person name="Eguiarte L.E."/>
            <person name="Souza-Saldivar V."/>
        </authorList>
    </citation>
    <scope>NUCLEOTIDE SEQUENCE [LARGE SCALE GENOMIC DNA]</scope>
    <source>
        <strain evidence="2 3">S14-15</strain>
    </source>
</reference>
<name>A0ABV1S8M5_BACAB</name>
<keyword evidence="1" id="KW-0812">Transmembrane</keyword>
<comment type="caution">
    <text evidence="2">The sequence shown here is derived from an EMBL/GenBank/DDBJ whole genome shotgun (WGS) entry which is preliminary data.</text>
</comment>
<evidence type="ECO:0000313" key="3">
    <source>
        <dbReference type="Proteomes" id="UP001467674"/>
    </source>
</evidence>
<feature type="transmembrane region" description="Helical" evidence="1">
    <location>
        <begin position="128"/>
        <end position="150"/>
    </location>
</feature>
<evidence type="ECO:0000313" key="2">
    <source>
        <dbReference type="EMBL" id="MER3122903.1"/>
    </source>
</evidence>
<keyword evidence="1" id="KW-0472">Membrane</keyword>
<feature type="transmembrane region" description="Helical" evidence="1">
    <location>
        <begin position="98"/>
        <end position="122"/>
    </location>
</feature>
<proteinExistence type="predicted"/>
<dbReference type="RefSeq" id="WP_050826862.1">
    <property type="nucleotide sequence ID" value="NZ_CP009108.1"/>
</dbReference>
<keyword evidence="1" id="KW-1133">Transmembrane helix</keyword>
<dbReference type="Proteomes" id="UP001467674">
    <property type="component" value="Unassembled WGS sequence"/>
</dbReference>
<dbReference type="Pfam" id="PF12679">
    <property type="entry name" value="ABC2_membrane_2"/>
    <property type="match status" value="1"/>
</dbReference>
<keyword evidence="3" id="KW-1185">Reference proteome</keyword>
<organism evidence="2 3">
    <name type="scientific">Bacillus altitudinis</name>
    <dbReference type="NCBI Taxonomy" id="293387"/>
    <lineage>
        <taxon>Bacteria</taxon>
        <taxon>Bacillati</taxon>
        <taxon>Bacillota</taxon>
        <taxon>Bacilli</taxon>
        <taxon>Bacillales</taxon>
        <taxon>Bacillaceae</taxon>
        <taxon>Bacillus</taxon>
    </lineage>
</organism>
<evidence type="ECO:0000256" key="1">
    <source>
        <dbReference type="SAM" id="Phobius"/>
    </source>
</evidence>
<feature type="transmembrane region" description="Helical" evidence="1">
    <location>
        <begin position="53"/>
        <end position="77"/>
    </location>
</feature>
<dbReference type="GeneID" id="66361815"/>
<gene>
    <name evidence="2" type="ORF">ABQG71_17170</name>
</gene>
<feature type="transmembrane region" description="Helical" evidence="1">
    <location>
        <begin position="12"/>
        <end position="33"/>
    </location>
</feature>
<protein>
    <submittedName>
        <fullName evidence="2">ABC transporter permease subunit</fullName>
    </submittedName>
</protein>
<feature type="transmembrane region" description="Helical" evidence="1">
    <location>
        <begin position="205"/>
        <end position="224"/>
    </location>
</feature>